<evidence type="ECO:0000256" key="2">
    <source>
        <dbReference type="SAM" id="MobiDB-lite"/>
    </source>
</evidence>
<dbReference type="InterPro" id="IPR029417">
    <property type="entry name" value="FAM227"/>
</dbReference>
<feature type="compositionally biased region" description="Low complexity" evidence="2">
    <location>
        <begin position="579"/>
        <end position="596"/>
    </location>
</feature>
<dbReference type="Pfam" id="PF14922">
    <property type="entry name" value="FWWh"/>
    <property type="match status" value="1"/>
</dbReference>
<feature type="compositionally biased region" description="Basic and acidic residues" evidence="2">
    <location>
        <begin position="15"/>
        <end position="26"/>
    </location>
</feature>
<keyword evidence="4" id="KW-1185">Reference proteome</keyword>
<accession>A0A8T1W7Y6</accession>
<dbReference type="Proteomes" id="UP000694044">
    <property type="component" value="Unassembled WGS sequence"/>
</dbReference>
<comment type="similarity">
    <text evidence="1">Belongs to the FAM227 family.</text>
</comment>
<dbReference type="AlphaFoldDB" id="A0A8T1W7Y6"/>
<feature type="region of interest" description="Disordered" evidence="2">
    <location>
        <begin position="303"/>
        <end position="386"/>
    </location>
</feature>
<evidence type="ECO:0000256" key="1">
    <source>
        <dbReference type="ARBA" id="ARBA00008666"/>
    </source>
</evidence>
<dbReference type="EMBL" id="JAGDFM010000044">
    <property type="protein sequence ID" value="KAG7389465.1"/>
    <property type="molecule type" value="Genomic_DNA"/>
</dbReference>
<sequence>MSTNPPATTRQGGTLDKRLSSPDELVPRKSSFITEVERLRGLSTNASKKEKTSDLRSAEGATEVFQLIDKMAEKQQRGKRIRAVMQRAAHKTILVVRTKNSIQAAEVVTVRFSQHGVSDVPRSVQLAQICAKVVRHTHFASAKKRSQFEKIFTEAREIDALLKDMFWYLTAHCFQPDRQPQLEANLYQRIADSFTSLFVRLQMTASSRDSGFFDQLPDVVAQILFVALYEAFPRSRDPLSSDEIRHEILRTCYCWILGFVPAELSYDHWVAVDQDAPKRIAALADFPAMRNRMMRAERVERTRQAVKTWHEDQDDDPEETAISPVSGEHQPGGEQEASESNAKLLPQLQAHRKTRRSSAFSISPAKNHPRPASDNGKSDGSAKPAAHVETRERFTYEMCNSPLIGAFLARHQLEANTPHLRVQMRLTSGKQRDLNEQEALRAAVGVAPARRRRLVDPTAFGDALVELETFGNAVRHAYSKERDQARNLDSRERRRLAGDHRALETQLSELRQSGERMHEFSNQLVSKSHVDEVLGPSSRGGNGAPVATSAGAVFTEPTGSAPPGSAGSIRPYTPRPPSRRGGSLRSATAAPATQAQAGGGSTRAIRGSTNGNGA</sequence>
<gene>
    <name evidence="3" type="ORF">PHYPSEUDO_010350</name>
</gene>
<dbReference type="OrthoDB" id="73353at2759"/>
<organism evidence="3 4">
    <name type="scientific">Phytophthora pseudosyringae</name>
    <dbReference type="NCBI Taxonomy" id="221518"/>
    <lineage>
        <taxon>Eukaryota</taxon>
        <taxon>Sar</taxon>
        <taxon>Stramenopiles</taxon>
        <taxon>Oomycota</taxon>
        <taxon>Peronosporomycetes</taxon>
        <taxon>Peronosporales</taxon>
        <taxon>Peronosporaceae</taxon>
        <taxon>Phytophthora</taxon>
    </lineage>
</organism>
<reference evidence="3" key="1">
    <citation type="submission" date="2021-02" db="EMBL/GenBank/DDBJ databases">
        <authorList>
            <person name="Palmer J.M."/>
        </authorList>
    </citation>
    <scope>NUCLEOTIDE SEQUENCE</scope>
    <source>
        <strain evidence="3">SCRP734</strain>
    </source>
</reference>
<comment type="caution">
    <text evidence="3">The sequence shown here is derived from an EMBL/GenBank/DDBJ whole genome shotgun (WGS) entry which is preliminary data.</text>
</comment>
<dbReference type="PANTHER" id="PTHR33560">
    <property type="entry name" value="PROTEIN FAM227B"/>
    <property type="match status" value="1"/>
</dbReference>
<feature type="region of interest" description="Disordered" evidence="2">
    <location>
        <begin position="1"/>
        <end position="26"/>
    </location>
</feature>
<evidence type="ECO:0000313" key="3">
    <source>
        <dbReference type="EMBL" id="KAG7389465.1"/>
    </source>
</evidence>
<proteinExistence type="inferred from homology"/>
<feature type="region of interest" description="Disordered" evidence="2">
    <location>
        <begin position="532"/>
        <end position="614"/>
    </location>
</feature>
<evidence type="ECO:0000313" key="4">
    <source>
        <dbReference type="Proteomes" id="UP000694044"/>
    </source>
</evidence>
<feature type="region of interest" description="Disordered" evidence="2">
    <location>
        <begin position="481"/>
        <end position="500"/>
    </location>
</feature>
<name>A0A8T1W7Y6_9STRA</name>
<dbReference type="PANTHER" id="PTHR33560:SF1">
    <property type="entry name" value="PROTEIN FAM227A"/>
    <property type="match status" value="1"/>
</dbReference>
<protein>
    <submittedName>
        <fullName evidence="3">Uncharacterized protein</fullName>
    </submittedName>
</protein>
<feature type="compositionally biased region" description="Polar residues" evidence="2">
    <location>
        <begin position="1"/>
        <end position="12"/>
    </location>
</feature>